<evidence type="ECO:0000313" key="1">
    <source>
        <dbReference type="EMBL" id="QWM90192.1"/>
    </source>
</evidence>
<dbReference type="RefSeq" id="YP_010359764.1">
    <property type="nucleotide sequence ID" value="NC_062776.1"/>
</dbReference>
<dbReference type="KEGG" id="vg:75691239"/>
<proteinExistence type="predicted"/>
<keyword evidence="2" id="KW-1185">Reference proteome</keyword>
<dbReference type="EMBL" id="MZ130486">
    <property type="protein sequence ID" value="QWM90192.1"/>
    <property type="molecule type" value="Genomic_DNA"/>
</dbReference>
<name>A0AAE7V4H2_9CAUD</name>
<evidence type="ECO:0000313" key="2">
    <source>
        <dbReference type="Proteomes" id="UP000827813"/>
    </source>
</evidence>
<organism evidence="1 2">
    <name type="scientific">uncultured phage cr9_1</name>
    <dbReference type="NCBI Taxonomy" id="2986400"/>
    <lineage>
        <taxon>Viruses</taxon>
        <taxon>Duplodnaviria</taxon>
        <taxon>Heunggongvirae</taxon>
        <taxon>Uroviricota</taxon>
        <taxon>Caudoviricetes</taxon>
        <taxon>Crassvirales</taxon>
        <taxon>Intestiviridae</taxon>
        <taxon>Crudevirinae</taxon>
        <taxon>Dabirmavirus</taxon>
        <taxon>Dabirmavirus hominis</taxon>
    </lineage>
</organism>
<reference evidence="1 2" key="1">
    <citation type="submission" date="2021-04" db="EMBL/GenBank/DDBJ databases">
        <authorList>
            <person name="Shkoporov A.N."/>
            <person name="Stockdale S.R."/>
            <person name="Guerin E."/>
            <person name="Ross R.P."/>
            <person name="Hill C."/>
        </authorList>
    </citation>
    <scope>NUCLEOTIDE SEQUENCE [LARGE SCALE GENOMIC DNA]</scope>
    <source>
        <strain evidence="2">cr9_1</strain>
    </source>
</reference>
<gene>
    <name evidence="1" type="primary">gp_23125</name>
</gene>
<protein>
    <submittedName>
        <fullName evidence="1">Uncharacterized protein</fullName>
    </submittedName>
</protein>
<dbReference type="Proteomes" id="UP000827813">
    <property type="component" value="Segment"/>
</dbReference>
<accession>A0AAE7V4H2</accession>
<dbReference type="GeneID" id="75691239"/>
<sequence>MFNVNKNQAKNSFKNSLYNINSIDNIIVVDDYTVYAFEINIVYDIVCAYIRDSKL</sequence>